<evidence type="ECO:0000313" key="2">
    <source>
        <dbReference type="EMBL" id="EGG24827.1"/>
    </source>
</evidence>
<protein>
    <submittedName>
        <fullName evidence="2">Uncharacterized protein</fullName>
    </submittedName>
</protein>
<organism evidence="2 3">
    <name type="scientific">Cavenderia fasciculata</name>
    <name type="common">Slime mold</name>
    <name type="synonym">Dictyostelium fasciculatum</name>
    <dbReference type="NCBI Taxonomy" id="261658"/>
    <lineage>
        <taxon>Eukaryota</taxon>
        <taxon>Amoebozoa</taxon>
        <taxon>Evosea</taxon>
        <taxon>Eumycetozoa</taxon>
        <taxon>Dictyostelia</taxon>
        <taxon>Acytosteliales</taxon>
        <taxon>Cavenderiaceae</taxon>
        <taxon>Cavenderia</taxon>
    </lineage>
</organism>
<evidence type="ECO:0000256" key="1">
    <source>
        <dbReference type="SAM" id="Phobius"/>
    </source>
</evidence>
<dbReference type="AlphaFoldDB" id="F4PGJ3"/>
<accession>F4PGJ3</accession>
<feature type="transmembrane region" description="Helical" evidence="1">
    <location>
        <begin position="74"/>
        <end position="95"/>
    </location>
</feature>
<sequence length="101" mass="11597">MDQQSIFDIRKIDTLAYTLNSEYDIKRMKYEKKKESDKIIATVILIMGFLVFPIWVGGFLTVSSNSSTARKISLASISCVAMSVFIKLAIFLYFYNPTFLF</sequence>
<reference evidence="3" key="1">
    <citation type="journal article" date="2011" name="Genome Res.">
        <title>Phylogeny-wide analysis of social amoeba genomes highlights ancient origins for complex intercellular communication.</title>
        <authorList>
            <person name="Heidel A.J."/>
            <person name="Lawal H.M."/>
            <person name="Felder M."/>
            <person name="Schilde C."/>
            <person name="Helps N.R."/>
            <person name="Tunggal B."/>
            <person name="Rivero F."/>
            <person name="John U."/>
            <person name="Schleicher M."/>
            <person name="Eichinger L."/>
            <person name="Platzer M."/>
            <person name="Noegel A.A."/>
            <person name="Schaap P."/>
            <person name="Gloeckner G."/>
        </authorList>
    </citation>
    <scope>NUCLEOTIDE SEQUENCE [LARGE SCALE GENOMIC DNA]</scope>
    <source>
        <strain evidence="3">SH3</strain>
    </source>
</reference>
<keyword evidence="1" id="KW-1133">Transmembrane helix</keyword>
<feature type="transmembrane region" description="Helical" evidence="1">
    <location>
        <begin position="39"/>
        <end position="62"/>
    </location>
</feature>
<keyword evidence="3" id="KW-1185">Reference proteome</keyword>
<dbReference type="EMBL" id="GL883006">
    <property type="protein sequence ID" value="EGG24827.1"/>
    <property type="molecule type" value="Genomic_DNA"/>
</dbReference>
<dbReference type="RefSeq" id="XP_004362678.1">
    <property type="nucleotide sequence ID" value="XM_004362621.1"/>
</dbReference>
<evidence type="ECO:0000313" key="3">
    <source>
        <dbReference type="Proteomes" id="UP000007797"/>
    </source>
</evidence>
<dbReference type="Proteomes" id="UP000007797">
    <property type="component" value="Unassembled WGS sequence"/>
</dbReference>
<proteinExistence type="predicted"/>
<gene>
    <name evidence="2" type="ORF">DFA_03072</name>
</gene>
<name>F4PGJ3_CACFS</name>
<keyword evidence="1" id="KW-0812">Transmembrane</keyword>
<dbReference type="KEGG" id="dfa:DFA_03072"/>
<keyword evidence="1" id="KW-0472">Membrane</keyword>
<dbReference type="GeneID" id="14877359"/>